<gene>
    <name evidence="3" type="ORF">VIBR0546_06182</name>
</gene>
<reference evidence="3 4" key="1">
    <citation type="journal article" date="2012" name="Int. J. Syst. Evol. Microbiol.">
        <title>Vibrio caribbeanicus sp. nov., isolated from the marine sponge Scleritoderma cyanea.</title>
        <authorList>
            <person name="Hoffmann M."/>
            <person name="Monday S.R."/>
            <person name="Allard M.W."/>
            <person name="Strain E.A."/>
            <person name="Whittaker P."/>
            <person name="Naum M."/>
            <person name="McCarthy P.J."/>
            <person name="Lopez J.V."/>
            <person name="Fischer M."/>
            <person name="Brown E.W."/>
        </authorList>
    </citation>
    <scope>NUCLEOTIDE SEQUENCE [LARGE SCALE GENOMIC DNA]</scope>
    <source>
        <strain evidence="3 4">LMG 20546</strain>
    </source>
</reference>
<name>E8LZ70_9VIBR</name>
<dbReference type="EMBL" id="AEVS01000101">
    <property type="protein sequence ID" value="EGA64056.1"/>
    <property type="molecule type" value="Genomic_DNA"/>
</dbReference>
<accession>E8LZ70</accession>
<dbReference type="Pfam" id="PF02469">
    <property type="entry name" value="Fasciclin"/>
    <property type="match status" value="1"/>
</dbReference>
<dbReference type="InterPro" id="IPR036378">
    <property type="entry name" value="FAS1_dom_sf"/>
</dbReference>
<protein>
    <recommendedName>
        <fullName evidence="2">FAS1 domain-containing protein</fullName>
    </recommendedName>
</protein>
<keyword evidence="1" id="KW-0732">Signal</keyword>
<sequence>MFKYTISLAAALIALFTFILPAQAYNKGMQEDIVDIAVENGSFNTLVAAVQAADLVDTLKGDGPFTVFAPTDEAFAKLPKGTVEALLLPENKDKLVAVLTYHVVSGKVMAADVVKLDRATTVQGQDVMIKVIDGKVMVDNANVAAADVIASNGVIHVIDQVIIPK</sequence>
<evidence type="ECO:0000313" key="4">
    <source>
        <dbReference type="Proteomes" id="UP000004371"/>
    </source>
</evidence>
<dbReference type="GO" id="GO:0005615">
    <property type="term" value="C:extracellular space"/>
    <property type="evidence" value="ECO:0007669"/>
    <property type="project" value="TreeGrafter"/>
</dbReference>
<dbReference type="AlphaFoldDB" id="E8LZ70"/>
<dbReference type="Proteomes" id="UP000004371">
    <property type="component" value="Unassembled WGS sequence"/>
</dbReference>
<dbReference type="PROSITE" id="PS50213">
    <property type="entry name" value="FAS1"/>
    <property type="match status" value="1"/>
</dbReference>
<dbReference type="PANTHER" id="PTHR10900:SF77">
    <property type="entry name" value="FI19380P1"/>
    <property type="match status" value="1"/>
</dbReference>
<dbReference type="InterPro" id="IPR000782">
    <property type="entry name" value="FAS1_domain"/>
</dbReference>
<dbReference type="FunFam" id="2.30.180.10:FF:000019">
    <property type="entry name" value="Cell surface lipoprotein"/>
    <property type="match status" value="1"/>
</dbReference>
<dbReference type="RefSeq" id="WP_006881139.1">
    <property type="nucleotide sequence ID" value="NZ_AEVS01000101.1"/>
</dbReference>
<proteinExistence type="predicted"/>
<dbReference type="SMART" id="SM00554">
    <property type="entry name" value="FAS1"/>
    <property type="match status" value="1"/>
</dbReference>
<feature type="domain" description="FAS1" evidence="2">
    <location>
        <begin position="30"/>
        <end position="162"/>
    </location>
</feature>
<dbReference type="eggNOG" id="COG2335">
    <property type="taxonomic scope" value="Bacteria"/>
</dbReference>
<dbReference type="Gene3D" id="2.30.180.10">
    <property type="entry name" value="FAS1 domain"/>
    <property type="match status" value="1"/>
</dbReference>
<dbReference type="PANTHER" id="PTHR10900">
    <property type="entry name" value="PERIOSTIN-RELATED"/>
    <property type="match status" value="1"/>
</dbReference>
<evidence type="ECO:0000256" key="1">
    <source>
        <dbReference type="SAM" id="SignalP"/>
    </source>
</evidence>
<comment type="caution">
    <text evidence="3">The sequence shown here is derived from an EMBL/GenBank/DDBJ whole genome shotgun (WGS) entry which is preliminary data.</text>
</comment>
<keyword evidence="4" id="KW-1185">Reference proteome</keyword>
<feature type="chain" id="PRO_5003227542" description="FAS1 domain-containing protein" evidence="1">
    <location>
        <begin position="25"/>
        <end position="165"/>
    </location>
</feature>
<dbReference type="OrthoDB" id="9800666at2"/>
<evidence type="ECO:0000313" key="3">
    <source>
        <dbReference type="EMBL" id="EGA64056.1"/>
    </source>
</evidence>
<feature type="signal peptide" evidence="1">
    <location>
        <begin position="1"/>
        <end position="24"/>
    </location>
</feature>
<dbReference type="STRING" id="945543.VIBR0546_06182"/>
<dbReference type="SUPFAM" id="SSF82153">
    <property type="entry name" value="FAS1 domain"/>
    <property type="match status" value="1"/>
</dbReference>
<dbReference type="InterPro" id="IPR050904">
    <property type="entry name" value="Adhesion/Biosynth-related"/>
</dbReference>
<organism evidence="3 4">
    <name type="scientific">Vibrio brasiliensis LMG 20546</name>
    <dbReference type="NCBI Taxonomy" id="945543"/>
    <lineage>
        <taxon>Bacteria</taxon>
        <taxon>Pseudomonadati</taxon>
        <taxon>Pseudomonadota</taxon>
        <taxon>Gammaproteobacteria</taxon>
        <taxon>Vibrionales</taxon>
        <taxon>Vibrionaceae</taxon>
        <taxon>Vibrio</taxon>
        <taxon>Vibrio oreintalis group</taxon>
    </lineage>
</organism>
<evidence type="ECO:0000259" key="2">
    <source>
        <dbReference type="PROSITE" id="PS50213"/>
    </source>
</evidence>